<dbReference type="GeneID" id="65132510"/>
<keyword evidence="2" id="KW-1185">Reference proteome</keyword>
<dbReference type="KEGG" id="vg:65132510"/>
<name>A0A873WHV3_9CAUD</name>
<evidence type="ECO:0000313" key="1">
    <source>
        <dbReference type="EMBL" id="QPB12163.1"/>
    </source>
</evidence>
<sequence>MEKLKLAFPTAFSELVECFGEKQAEIELEKLVERQKVNPKLDLEDKPLLAAFVWEETEQGHEYWRELLYSKDLLSPLFYFLSDSSHTDDE</sequence>
<proteinExistence type="predicted"/>
<dbReference type="EMBL" id="MW057857">
    <property type="protein sequence ID" value="QPB12163.1"/>
    <property type="molecule type" value="Genomic_DNA"/>
</dbReference>
<dbReference type="Proteomes" id="UP000663042">
    <property type="component" value="Segment"/>
</dbReference>
<organism evidence="1 2">
    <name type="scientific">Providencia phage PSTCR5</name>
    <dbReference type="NCBI Taxonomy" id="2783547"/>
    <lineage>
        <taxon>Viruses</taxon>
        <taxon>Duplodnaviria</taxon>
        <taxon>Heunggongvirae</taxon>
        <taxon>Uroviricota</taxon>
        <taxon>Caudoviricetes</taxon>
        <taxon>Demerecviridae</taxon>
        <taxon>Priunavirus</taxon>
        <taxon>Priunavirus PSTCR5</taxon>
    </lineage>
</organism>
<evidence type="ECO:0000313" key="2">
    <source>
        <dbReference type="Proteomes" id="UP000663042"/>
    </source>
</evidence>
<protein>
    <submittedName>
        <fullName evidence="1">Uncharacterized protein</fullName>
    </submittedName>
</protein>
<accession>A0A873WHV3</accession>
<dbReference type="RefSeq" id="YP_010113950.1">
    <property type="nucleotide sequence ID" value="NC_055910.1"/>
</dbReference>
<reference evidence="1 2" key="1">
    <citation type="submission" date="2020-10" db="EMBL/GenBank/DDBJ databases">
        <title>Novel bacteriophages targeting Providencia spp. as potential agents for phage therapy.</title>
        <authorList>
            <person name="Rakov C."/>
            <person name="Alkalay-Oren S."/>
            <person name="Coppenhagen-Glazer S."/>
            <person name="Hazan R."/>
        </authorList>
    </citation>
    <scope>NUCLEOTIDE SEQUENCE [LARGE SCALE GENOMIC DNA]</scope>
</reference>